<evidence type="ECO:0000313" key="4">
    <source>
        <dbReference type="Proteomes" id="UP000287330"/>
    </source>
</evidence>
<dbReference type="SUPFAM" id="SSF53335">
    <property type="entry name" value="S-adenosyl-L-methionine-dependent methyltransferases"/>
    <property type="match status" value="1"/>
</dbReference>
<dbReference type="EMBL" id="PIPV01000002">
    <property type="protein sequence ID" value="RUO57765.1"/>
    <property type="molecule type" value="Genomic_DNA"/>
</dbReference>
<dbReference type="Pfam" id="PF13489">
    <property type="entry name" value="Methyltransf_23"/>
    <property type="match status" value="1"/>
</dbReference>
<evidence type="ECO:0000259" key="2">
    <source>
        <dbReference type="Pfam" id="PF13395"/>
    </source>
</evidence>
<dbReference type="InterPro" id="IPR029063">
    <property type="entry name" value="SAM-dependent_MTases_sf"/>
</dbReference>
<dbReference type="CDD" id="cd02440">
    <property type="entry name" value="AdoMet_MTases"/>
    <property type="match status" value="1"/>
</dbReference>
<keyword evidence="3" id="KW-0489">Methyltransferase</keyword>
<name>A0A432Y9V1_9GAMM</name>
<proteinExistence type="predicted"/>
<gene>
    <name evidence="3" type="ORF">CWE25_04670</name>
</gene>
<dbReference type="Gene3D" id="3.40.50.150">
    <property type="entry name" value="Vaccinia Virus protein VP39"/>
    <property type="match status" value="1"/>
</dbReference>
<feature type="domain" description="HNH nuclease" evidence="2">
    <location>
        <begin position="449"/>
        <end position="496"/>
    </location>
</feature>
<dbReference type="GO" id="GO:0008168">
    <property type="term" value="F:methyltransferase activity"/>
    <property type="evidence" value="ECO:0007669"/>
    <property type="project" value="UniProtKB-KW"/>
</dbReference>
<dbReference type="PANTHER" id="PTHR43861:SF3">
    <property type="entry name" value="PUTATIVE (AFU_ORTHOLOGUE AFUA_2G14390)-RELATED"/>
    <property type="match status" value="1"/>
</dbReference>
<protein>
    <submittedName>
        <fullName evidence="3">Methyltransferase type 12</fullName>
    </submittedName>
</protein>
<dbReference type="PANTHER" id="PTHR43861">
    <property type="entry name" value="TRANS-ACONITATE 2-METHYLTRANSFERASE-RELATED"/>
    <property type="match status" value="1"/>
</dbReference>
<dbReference type="OrthoDB" id="7348755at2"/>
<dbReference type="Proteomes" id="UP000287330">
    <property type="component" value="Unassembled WGS sequence"/>
</dbReference>
<keyword evidence="4" id="KW-1185">Reference proteome</keyword>
<evidence type="ECO:0000256" key="1">
    <source>
        <dbReference type="ARBA" id="ARBA00022679"/>
    </source>
</evidence>
<dbReference type="AlphaFoldDB" id="A0A432Y9V1"/>
<dbReference type="GO" id="GO:0032259">
    <property type="term" value="P:methylation"/>
    <property type="evidence" value="ECO:0007669"/>
    <property type="project" value="UniProtKB-KW"/>
</dbReference>
<dbReference type="Gene3D" id="1.10.30.50">
    <property type="match status" value="1"/>
</dbReference>
<accession>A0A432Y9V1</accession>
<sequence length="564" mass="64047">MSENIAYYSKYAESLADNYNRVPFESVHKGWLHALPEQGMVLDVGAGSGRDARYLAARGLNVVAVEPAHGIREVAQQYTVNSAVRWIADSLPDLTKVFALQTKFDLILLSAVWMHIPSSTRERSLRKLSSLLKPNGRLVISLRHGACHDERTMYPVSADELAQLASHYGLTFELLTPEQQTDELGRDDVSWQTVMLTLPDDGTGAFPLLRNIVVNDNKTSTYKVALLRSLLRIAEGHPGAVLEQTDDHIALPVGLVALYWLKLYKPLVDHYGMHQSTNSGKGLGFVKPHGWQLLSDRSAEDFSIGAQYRDEDIVQPLYRALKDIASTIKNMPAKYITIPGSGNAVFAVELNRTQKPKRNLTLDLPFLSALGTFYVPKHIWDSLTRFSVWIEPALVNEWAALMASYAPNKQKAFNRSDYLVALDWKDDTRTTTRVRQRINTLLAEDKVHCCWTGRPIKPNRYAVDHAFPFARWPNNDLWNLLPSQAKVNLEKLDRLPSRERLSTARELILTWWQQGWQINKSEFFTQANLALPNLSHHNQSFDDVFEALALQRDRIKDIQQLAEW</sequence>
<dbReference type="RefSeq" id="WP_110572910.1">
    <property type="nucleotide sequence ID" value="NZ_PIPV01000002.1"/>
</dbReference>
<organism evidence="3 4">
    <name type="scientific">Idiomarina fontislapidosi</name>
    <dbReference type="NCBI Taxonomy" id="263723"/>
    <lineage>
        <taxon>Bacteria</taxon>
        <taxon>Pseudomonadati</taxon>
        <taxon>Pseudomonadota</taxon>
        <taxon>Gammaproteobacteria</taxon>
        <taxon>Alteromonadales</taxon>
        <taxon>Idiomarinaceae</taxon>
        <taxon>Idiomarina</taxon>
    </lineage>
</organism>
<dbReference type="Pfam" id="PF13395">
    <property type="entry name" value="HNH_4"/>
    <property type="match status" value="1"/>
</dbReference>
<reference evidence="4" key="1">
    <citation type="journal article" date="2018" name="Front. Microbiol.">
        <title>Genome-Based Analysis Reveals the Taxonomy and Diversity of the Family Idiomarinaceae.</title>
        <authorList>
            <person name="Liu Y."/>
            <person name="Lai Q."/>
            <person name="Shao Z."/>
        </authorList>
    </citation>
    <scope>NUCLEOTIDE SEQUENCE [LARGE SCALE GENOMIC DNA]</scope>
    <source>
        <strain evidence="4">F23</strain>
    </source>
</reference>
<comment type="caution">
    <text evidence="3">The sequence shown here is derived from an EMBL/GenBank/DDBJ whole genome shotgun (WGS) entry which is preliminary data.</text>
</comment>
<evidence type="ECO:0000313" key="3">
    <source>
        <dbReference type="EMBL" id="RUO57765.1"/>
    </source>
</evidence>
<dbReference type="InterPro" id="IPR003615">
    <property type="entry name" value="HNH_nuc"/>
</dbReference>
<keyword evidence="1 3" id="KW-0808">Transferase</keyword>